<accession>A0ACB8RLV1</accession>
<keyword evidence="2" id="KW-1185">Reference proteome</keyword>
<sequence>MFSVKTKLNESLHYQSPVRQVIHPDLGTTTSVQSGTFVHTGLGVGRQIYTSELISHYPAADRPLTNVSSPSPNPSTIIVLIEDRRTGVAERAEVSVPLVRADGACYTADAQDVCAQLQCSPSRIEGAGKVYTMRGAHRQAIMRIDGDGSELWGSVPLPVDEESMTLEVFVESFDDVVSPKPISTAPRTPLSSREAPVHIFGMFTPAATPNSTSMLVQQMLSPGIMKRKRTSFPSSSTSSPNSKRARTLPNAISGGRPDASHPVRALSTSSSSSAQLRAFRALRVSPAARRQAKSAPAPARPVFGVKSNELAAQPRLTSPSDGDDENSDGSAKRRLVVRDRRESLKR</sequence>
<evidence type="ECO:0000313" key="2">
    <source>
        <dbReference type="Proteomes" id="UP000814033"/>
    </source>
</evidence>
<gene>
    <name evidence="1" type="ORF">FA95DRAFT_1608424</name>
</gene>
<evidence type="ECO:0000313" key="1">
    <source>
        <dbReference type="EMBL" id="KAI0044580.1"/>
    </source>
</evidence>
<protein>
    <submittedName>
        <fullName evidence="1">Uncharacterized protein</fullName>
    </submittedName>
</protein>
<comment type="caution">
    <text evidence="1">The sequence shown here is derived from an EMBL/GenBank/DDBJ whole genome shotgun (WGS) entry which is preliminary data.</text>
</comment>
<reference evidence="1" key="1">
    <citation type="submission" date="2021-02" db="EMBL/GenBank/DDBJ databases">
        <authorList>
            <consortium name="DOE Joint Genome Institute"/>
            <person name="Ahrendt S."/>
            <person name="Looney B.P."/>
            <person name="Miyauchi S."/>
            <person name="Morin E."/>
            <person name="Drula E."/>
            <person name="Courty P.E."/>
            <person name="Chicoki N."/>
            <person name="Fauchery L."/>
            <person name="Kohler A."/>
            <person name="Kuo A."/>
            <person name="Labutti K."/>
            <person name="Pangilinan J."/>
            <person name="Lipzen A."/>
            <person name="Riley R."/>
            <person name="Andreopoulos W."/>
            <person name="He G."/>
            <person name="Johnson J."/>
            <person name="Barry K.W."/>
            <person name="Grigoriev I.V."/>
            <person name="Nagy L."/>
            <person name="Hibbett D."/>
            <person name="Henrissat B."/>
            <person name="Matheny P.B."/>
            <person name="Labbe J."/>
            <person name="Martin F."/>
        </authorList>
    </citation>
    <scope>NUCLEOTIDE SEQUENCE</scope>
    <source>
        <strain evidence="1">FP105234-sp</strain>
    </source>
</reference>
<dbReference type="EMBL" id="MU275978">
    <property type="protein sequence ID" value="KAI0044580.1"/>
    <property type="molecule type" value="Genomic_DNA"/>
</dbReference>
<reference evidence="1" key="2">
    <citation type="journal article" date="2022" name="New Phytol.">
        <title>Evolutionary transition to the ectomycorrhizal habit in the genomes of a hyperdiverse lineage of mushroom-forming fungi.</title>
        <authorList>
            <person name="Looney B."/>
            <person name="Miyauchi S."/>
            <person name="Morin E."/>
            <person name="Drula E."/>
            <person name="Courty P.E."/>
            <person name="Kohler A."/>
            <person name="Kuo A."/>
            <person name="LaButti K."/>
            <person name="Pangilinan J."/>
            <person name="Lipzen A."/>
            <person name="Riley R."/>
            <person name="Andreopoulos W."/>
            <person name="He G."/>
            <person name="Johnson J."/>
            <person name="Nolan M."/>
            <person name="Tritt A."/>
            <person name="Barry K.W."/>
            <person name="Grigoriev I.V."/>
            <person name="Nagy L.G."/>
            <person name="Hibbett D."/>
            <person name="Henrissat B."/>
            <person name="Matheny P.B."/>
            <person name="Labbe J."/>
            <person name="Martin F.M."/>
        </authorList>
    </citation>
    <scope>NUCLEOTIDE SEQUENCE</scope>
    <source>
        <strain evidence="1">FP105234-sp</strain>
    </source>
</reference>
<name>A0ACB8RLV1_9AGAM</name>
<organism evidence="1 2">
    <name type="scientific">Auriscalpium vulgare</name>
    <dbReference type="NCBI Taxonomy" id="40419"/>
    <lineage>
        <taxon>Eukaryota</taxon>
        <taxon>Fungi</taxon>
        <taxon>Dikarya</taxon>
        <taxon>Basidiomycota</taxon>
        <taxon>Agaricomycotina</taxon>
        <taxon>Agaricomycetes</taxon>
        <taxon>Russulales</taxon>
        <taxon>Auriscalpiaceae</taxon>
        <taxon>Auriscalpium</taxon>
    </lineage>
</organism>
<proteinExistence type="predicted"/>
<dbReference type="Proteomes" id="UP000814033">
    <property type="component" value="Unassembled WGS sequence"/>
</dbReference>